<accession>A0A421DS34</accession>
<dbReference type="Pfam" id="PF07233">
    <property type="entry name" value="DUF1425"/>
    <property type="match status" value="1"/>
</dbReference>
<dbReference type="CDD" id="cd09030">
    <property type="entry name" value="DUF1425"/>
    <property type="match status" value="1"/>
</dbReference>
<keyword evidence="1" id="KW-0732">Signal</keyword>
<dbReference type="AlphaFoldDB" id="A0A421DS34"/>
<dbReference type="RefSeq" id="WP_121573900.1">
    <property type="nucleotide sequence ID" value="NZ_MJLZ01000005.1"/>
</dbReference>
<evidence type="ECO:0000313" key="3">
    <source>
        <dbReference type="Proteomes" id="UP000285648"/>
    </source>
</evidence>
<keyword evidence="3" id="KW-1185">Reference proteome</keyword>
<feature type="signal peptide" evidence="1">
    <location>
        <begin position="1"/>
        <end position="15"/>
    </location>
</feature>
<reference evidence="2 3" key="1">
    <citation type="submission" date="2016-09" db="EMBL/GenBank/DDBJ databases">
        <authorList>
            <person name="Doonan J."/>
            <person name="Pachebat J.A."/>
            <person name="Golyshin P.N."/>
            <person name="Denman S."/>
            <person name="Mcdonald J.E."/>
        </authorList>
    </citation>
    <scope>NUCLEOTIDE SEQUENCE [LARGE SCALE GENOMIC DNA]</scope>
    <source>
        <strain evidence="2 3">NCPPB 3934</strain>
    </source>
</reference>
<evidence type="ECO:0008006" key="4">
    <source>
        <dbReference type="Google" id="ProtNLM"/>
    </source>
</evidence>
<dbReference type="EMBL" id="MJLZ01000005">
    <property type="protein sequence ID" value="RLM27079.1"/>
    <property type="molecule type" value="Genomic_DNA"/>
</dbReference>
<dbReference type="Proteomes" id="UP000285648">
    <property type="component" value="Unassembled WGS sequence"/>
</dbReference>
<organism evidence="2 3">
    <name type="scientific">Brenneria alni</name>
    <dbReference type="NCBI Taxonomy" id="71656"/>
    <lineage>
        <taxon>Bacteria</taxon>
        <taxon>Pseudomonadati</taxon>
        <taxon>Pseudomonadota</taxon>
        <taxon>Gammaproteobacteria</taxon>
        <taxon>Enterobacterales</taxon>
        <taxon>Pectobacteriaceae</taxon>
        <taxon>Brenneria</taxon>
    </lineage>
</organism>
<dbReference type="InterPro" id="IPR038483">
    <property type="entry name" value="YcfL-like_sf"/>
</dbReference>
<protein>
    <recommendedName>
        <fullName evidence="4">DUF1425 domain-containing protein</fullName>
    </recommendedName>
</protein>
<comment type="caution">
    <text evidence="2">The sequence shown here is derived from an EMBL/GenBank/DDBJ whole genome shotgun (WGS) entry which is preliminary data.</text>
</comment>
<dbReference type="OrthoDB" id="5616034at2"/>
<gene>
    <name evidence="2" type="ORF">BIY29_04060</name>
</gene>
<proteinExistence type="predicted"/>
<evidence type="ECO:0000256" key="1">
    <source>
        <dbReference type="SAM" id="SignalP"/>
    </source>
</evidence>
<dbReference type="Gene3D" id="2.60.40.3230">
    <property type="match status" value="1"/>
</dbReference>
<feature type="chain" id="PRO_5019141526" description="DUF1425 domain-containing protein" evidence="1">
    <location>
        <begin position="16"/>
        <end position="123"/>
    </location>
</feature>
<evidence type="ECO:0000313" key="2">
    <source>
        <dbReference type="EMBL" id="RLM27079.1"/>
    </source>
</evidence>
<name>A0A421DS34_9GAMM</name>
<sequence length="123" mass="13562">MNQYLSVLLITFVLAGCSAPTVLTINQRQTLVLDAPLLSAGITAGNPSLDTLNDKKRASSVISNNTRQPVSVHYRFYWYDGSGLDVLPYEEAQTIVIPPQTDVSVFSTRGNPDARQVRLHLFL</sequence>
<dbReference type="InterPro" id="IPR010824">
    <property type="entry name" value="DUF1425"/>
</dbReference>